<protein>
    <recommendedName>
        <fullName evidence="4">Transmembrane protein</fullName>
    </recommendedName>
</protein>
<evidence type="ECO:0000313" key="3">
    <source>
        <dbReference type="EMBL" id="CED82739.1"/>
    </source>
</evidence>
<keyword evidence="2" id="KW-1133">Transmembrane helix</keyword>
<sequence length="162" mass="17283">MSSKNTQPAQPQYNNAGGPSGLNQSPLVGESAPPPAYAPSPYFQGLPTFNAPELSTPFVAPTAHVATQRARARFFKALVVAFILWVFLGAVFGGSVFEDVSRDGSHRGSGRHPHVYSGSDTWDSTGTEVTLDHVAHTSPELTTFRETKVVPEVASVEEAKSD</sequence>
<evidence type="ECO:0000256" key="2">
    <source>
        <dbReference type="SAM" id="Phobius"/>
    </source>
</evidence>
<feature type="region of interest" description="Disordered" evidence="1">
    <location>
        <begin position="102"/>
        <end position="122"/>
    </location>
</feature>
<feature type="compositionally biased region" description="Polar residues" evidence="1">
    <location>
        <begin position="1"/>
        <end position="26"/>
    </location>
</feature>
<proteinExistence type="predicted"/>
<name>A0A0F7SPY5_PHARH</name>
<feature type="transmembrane region" description="Helical" evidence="2">
    <location>
        <begin position="77"/>
        <end position="97"/>
    </location>
</feature>
<reference evidence="3" key="1">
    <citation type="submission" date="2014-08" db="EMBL/GenBank/DDBJ databases">
        <authorList>
            <person name="Sharma Rahul"/>
            <person name="Thines Marco"/>
        </authorList>
    </citation>
    <scope>NUCLEOTIDE SEQUENCE</scope>
</reference>
<feature type="region of interest" description="Disordered" evidence="1">
    <location>
        <begin position="1"/>
        <end position="34"/>
    </location>
</feature>
<evidence type="ECO:0008006" key="4">
    <source>
        <dbReference type="Google" id="ProtNLM"/>
    </source>
</evidence>
<dbReference type="AlphaFoldDB" id="A0A0F7SPY5"/>
<evidence type="ECO:0000256" key="1">
    <source>
        <dbReference type="SAM" id="MobiDB-lite"/>
    </source>
</evidence>
<keyword evidence="2" id="KW-0472">Membrane</keyword>
<keyword evidence="2" id="KW-0812">Transmembrane</keyword>
<dbReference type="EMBL" id="LN483142">
    <property type="protein sequence ID" value="CED82739.1"/>
    <property type="molecule type" value="Genomic_DNA"/>
</dbReference>
<organism evidence="3">
    <name type="scientific">Phaffia rhodozyma</name>
    <name type="common">Yeast</name>
    <name type="synonym">Xanthophyllomyces dendrorhous</name>
    <dbReference type="NCBI Taxonomy" id="264483"/>
    <lineage>
        <taxon>Eukaryota</taxon>
        <taxon>Fungi</taxon>
        <taxon>Dikarya</taxon>
        <taxon>Basidiomycota</taxon>
        <taxon>Agaricomycotina</taxon>
        <taxon>Tremellomycetes</taxon>
        <taxon>Cystofilobasidiales</taxon>
        <taxon>Mrakiaceae</taxon>
        <taxon>Phaffia</taxon>
    </lineage>
</organism>
<accession>A0A0F7SPY5</accession>